<dbReference type="AlphaFoldDB" id="M0I0Q4"/>
<dbReference type="OrthoDB" id="290192at2157"/>
<dbReference type="RefSeq" id="WP_008321944.1">
    <property type="nucleotide sequence ID" value="NZ_AOLK01000001.1"/>
</dbReference>
<keyword evidence="2" id="KW-1185">Reference proteome</keyword>
<dbReference type="SUPFAM" id="SSF53474">
    <property type="entry name" value="alpha/beta-Hydrolases"/>
    <property type="match status" value="2"/>
</dbReference>
<dbReference type="Pfam" id="PF12715">
    <property type="entry name" value="Abhydrolase_7"/>
    <property type="match status" value="1"/>
</dbReference>
<reference evidence="1 2" key="1">
    <citation type="journal article" date="2014" name="PLoS Genet.">
        <title>Phylogenetically driven sequencing of extremely halophilic archaea reveals strategies for static and dynamic osmo-response.</title>
        <authorList>
            <person name="Becker E.A."/>
            <person name="Seitzer P.M."/>
            <person name="Tritt A."/>
            <person name="Larsen D."/>
            <person name="Krusor M."/>
            <person name="Yao A.I."/>
            <person name="Wu D."/>
            <person name="Madern D."/>
            <person name="Eisen J.A."/>
            <person name="Darling A.E."/>
            <person name="Facciotti M.T."/>
        </authorList>
    </citation>
    <scope>NUCLEOTIDE SEQUENCE [LARGE SCALE GENOMIC DNA]</scope>
    <source>
        <strain evidence="1 2">ATCC BAA-1513</strain>
    </source>
</reference>
<dbReference type="InterPro" id="IPR025890">
    <property type="entry name" value="Abhydrolase_bac"/>
</dbReference>
<dbReference type="InterPro" id="IPR050261">
    <property type="entry name" value="FrsA_esterase"/>
</dbReference>
<dbReference type="PANTHER" id="PTHR22946">
    <property type="entry name" value="DIENELACTONE HYDROLASE DOMAIN-CONTAINING PROTEIN-RELATED"/>
    <property type="match status" value="1"/>
</dbReference>
<protein>
    <recommendedName>
        <fullName evidence="3">Acetyl xylan esterase domain-containing protein</fullName>
    </recommendedName>
</protein>
<evidence type="ECO:0000313" key="2">
    <source>
        <dbReference type="Proteomes" id="UP000011612"/>
    </source>
</evidence>
<dbReference type="InterPro" id="IPR029058">
    <property type="entry name" value="AB_hydrolase_fold"/>
</dbReference>
<dbReference type="Proteomes" id="UP000011612">
    <property type="component" value="Unassembled WGS sequence"/>
</dbReference>
<dbReference type="STRING" id="1230453.C453_00185"/>
<proteinExistence type="predicted"/>
<dbReference type="Gene3D" id="3.40.50.1820">
    <property type="entry name" value="alpha/beta hydrolase"/>
    <property type="match status" value="2"/>
</dbReference>
<accession>M0I0Q4</accession>
<sequence>MNGFGKCVDGYVDVRDQLSRYVLDRAASHFAAERAEKQAIDSQSEFENRREWVRETFLSNIGGLPERMDNPSVETVERLDRDGYSVESVVFESRPSFHVTANCYIPDGEGPHPAVLFCCGHIDTPKTDSLNQKACIELASNGFVVLIFDPIAQGEREQYHDPETGETIVSGGGGVFAHCYAGQKCFYAGTNLARYMIHDARCGLDYLHQRTDTDSDRIGVTGTSGGGIQTLYLSLLDDRVAAAAPCCAVTERREWLKTGKRIDAEQALYGTISQGINYDDFLSAMAPRPVCIGAAASDEYFPIEGVREAFERTRRRYDLYDAEENVEMVVADTTHCSVYELGDDVFEWLCQRLGNGPYEPQDDHSLLDRERLQCTQQGSVRGAYDDERTIDDLIRAYVSRAHPDATTLPAADGDERDAQQLRETLVEKFSLDRDGCELAPRSVDHSEWNGLDVERIWFKTERDPDIVVTGVLVSDPDQTAESPAIVLFEAGTEALPERAGEVESLATQYGSVFVFDPRGVGAVRNRPIEIPAWVEDEHGIYGTEFKFAYDALQLETSLLGMRVYDVLRAVAFLRGETDAGTVSLVGEGIGAYHALYTAAVAKNIGSVELRNLGPSFVEMVTESDVPFHSQLTVFDVVGVCDVPHVVAALDERGVPVETA</sequence>
<dbReference type="PATRIC" id="fig|1230453.4.peg.37"/>
<evidence type="ECO:0000313" key="1">
    <source>
        <dbReference type="EMBL" id="ELZ89588.1"/>
    </source>
</evidence>
<gene>
    <name evidence="1" type="ORF">C453_00185</name>
</gene>
<dbReference type="EMBL" id="AOLK01000001">
    <property type="protein sequence ID" value="ELZ89588.1"/>
    <property type="molecule type" value="Genomic_DNA"/>
</dbReference>
<evidence type="ECO:0008006" key="3">
    <source>
        <dbReference type="Google" id="ProtNLM"/>
    </source>
</evidence>
<organism evidence="1 2">
    <name type="scientific">Haloferax elongans ATCC BAA-1513</name>
    <dbReference type="NCBI Taxonomy" id="1230453"/>
    <lineage>
        <taxon>Archaea</taxon>
        <taxon>Methanobacteriati</taxon>
        <taxon>Methanobacteriota</taxon>
        <taxon>Stenosarchaea group</taxon>
        <taxon>Halobacteria</taxon>
        <taxon>Halobacteriales</taxon>
        <taxon>Haloferacaceae</taxon>
        <taxon>Haloferax</taxon>
    </lineage>
</organism>
<comment type="caution">
    <text evidence="1">The sequence shown here is derived from an EMBL/GenBank/DDBJ whole genome shotgun (WGS) entry which is preliminary data.</text>
</comment>
<dbReference type="PANTHER" id="PTHR22946:SF8">
    <property type="entry name" value="ACETYL XYLAN ESTERASE DOMAIN-CONTAINING PROTEIN"/>
    <property type="match status" value="1"/>
</dbReference>
<name>M0I0Q4_HALEO</name>